<comment type="caution">
    <text evidence="1">The sequence shown here is derived from an EMBL/GenBank/DDBJ whole genome shotgun (WGS) entry which is preliminary data.</text>
</comment>
<dbReference type="EMBL" id="JAVHJS010000007">
    <property type="protein sequence ID" value="KAK2852584.1"/>
    <property type="molecule type" value="Genomic_DNA"/>
</dbReference>
<protein>
    <submittedName>
        <fullName evidence="1">Uncharacterized protein</fullName>
    </submittedName>
</protein>
<dbReference type="Proteomes" id="UP001187315">
    <property type="component" value="Unassembled WGS sequence"/>
</dbReference>
<reference evidence="1" key="1">
    <citation type="submission" date="2023-08" db="EMBL/GenBank/DDBJ databases">
        <title>Pelteobagrus vachellii genome.</title>
        <authorList>
            <person name="Liu H."/>
        </authorList>
    </citation>
    <scope>NUCLEOTIDE SEQUENCE</scope>
    <source>
        <strain evidence="1">PRFRI_2022a</strain>
        <tissue evidence="1">Muscle</tissue>
    </source>
</reference>
<proteinExistence type="predicted"/>
<name>A0AA88SW39_TACVA</name>
<accession>A0AA88SW39</accession>
<organism evidence="1 2">
    <name type="scientific">Tachysurus vachellii</name>
    <name type="common">Darkbarbel catfish</name>
    <name type="synonym">Pelteobagrus vachellii</name>
    <dbReference type="NCBI Taxonomy" id="175792"/>
    <lineage>
        <taxon>Eukaryota</taxon>
        <taxon>Metazoa</taxon>
        <taxon>Chordata</taxon>
        <taxon>Craniata</taxon>
        <taxon>Vertebrata</taxon>
        <taxon>Euteleostomi</taxon>
        <taxon>Actinopterygii</taxon>
        <taxon>Neopterygii</taxon>
        <taxon>Teleostei</taxon>
        <taxon>Ostariophysi</taxon>
        <taxon>Siluriformes</taxon>
        <taxon>Bagridae</taxon>
        <taxon>Tachysurus</taxon>
    </lineage>
</organism>
<evidence type="ECO:0000313" key="1">
    <source>
        <dbReference type="EMBL" id="KAK2852584.1"/>
    </source>
</evidence>
<gene>
    <name evidence="1" type="ORF">Q7C36_007785</name>
</gene>
<evidence type="ECO:0000313" key="2">
    <source>
        <dbReference type="Proteomes" id="UP001187315"/>
    </source>
</evidence>
<keyword evidence="2" id="KW-1185">Reference proteome</keyword>
<sequence length="84" mass="9051">MIKARVCRATLARAGWARSEQWRHHLPACPTGLGLSPSAISVQARWVRDWTSCARILEAGGHQAATLSPSVSTCARHHAHSASV</sequence>
<dbReference type="AlphaFoldDB" id="A0AA88SW39"/>